<protein>
    <recommendedName>
        <fullName evidence="3">DUF2559 domain-containing protein</fullName>
    </recommendedName>
</protein>
<dbReference type="EMBL" id="FNTY01000001">
    <property type="protein sequence ID" value="SED47124.1"/>
    <property type="molecule type" value="Genomic_DNA"/>
</dbReference>
<dbReference type="AlphaFoldDB" id="A0A1H5AZ79"/>
<gene>
    <name evidence="1" type="ORF">SAMN04490194_0480</name>
</gene>
<reference evidence="1 2" key="1">
    <citation type="submission" date="2016-10" db="EMBL/GenBank/DDBJ databases">
        <authorList>
            <person name="de Groot N.N."/>
        </authorList>
    </citation>
    <scope>NUCLEOTIDE SEQUENCE [LARGE SCALE GENOMIC DNA]</scope>
    <source>
        <strain evidence="1 2">BS3662</strain>
    </source>
</reference>
<evidence type="ECO:0008006" key="3">
    <source>
        <dbReference type="Google" id="ProtNLM"/>
    </source>
</evidence>
<evidence type="ECO:0000313" key="1">
    <source>
        <dbReference type="EMBL" id="SED47124.1"/>
    </source>
</evidence>
<dbReference type="Pfam" id="PF10832">
    <property type="entry name" value="YhfG"/>
    <property type="match status" value="1"/>
</dbReference>
<organism evidence="1 2">
    <name type="scientific">Pseudomonas migulae</name>
    <dbReference type="NCBI Taxonomy" id="78543"/>
    <lineage>
        <taxon>Bacteria</taxon>
        <taxon>Pseudomonadati</taxon>
        <taxon>Pseudomonadota</taxon>
        <taxon>Gammaproteobacteria</taxon>
        <taxon>Pseudomonadales</taxon>
        <taxon>Pseudomonadaceae</taxon>
        <taxon>Pseudomonas</taxon>
    </lineage>
</organism>
<dbReference type="InterPro" id="IPR022541">
    <property type="entry name" value="YhfG"/>
</dbReference>
<evidence type="ECO:0000313" key="2">
    <source>
        <dbReference type="Proteomes" id="UP000198985"/>
    </source>
</evidence>
<proteinExistence type="predicted"/>
<accession>A0A1H5AZ79</accession>
<dbReference type="Proteomes" id="UP000198985">
    <property type="component" value="Unassembled WGS sequence"/>
</dbReference>
<name>A0A1H5AZ79_9PSED</name>
<sequence>MSELTFKQKQAHYENVRRSNYLASLRLAGFDTSPADLNQPLPTRKEVLAKYRQDEPSKFAPVLPPKPDDQ</sequence>